<name>A0ABS0ERP6_9BURK</name>
<dbReference type="SMART" id="SM00749">
    <property type="entry name" value="BON"/>
    <property type="match status" value="1"/>
</dbReference>
<dbReference type="Pfam" id="PF13189">
    <property type="entry name" value="Cytidylate_kin2"/>
    <property type="match status" value="1"/>
</dbReference>
<dbReference type="Pfam" id="PF04972">
    <property type="entry name" value="BON"/>
    <property type="match status" value="1"/>
</dbReference>
<dbReference type="Proteomes" id="UP000657372">
    <property type="component" value="Unassembled WGS sequence"/>
</dbReference>
<evidence type="ECO:0000313" key="2">
    <source>
        <dbReference type="EMBL" id="MBF8177518.1"/>
    </source>
</evidence>
<dbReference type="Gene3D" id="3.30.1340.30">
    <property type="match status" value="1"/>
</dbReference>
<gene>
    <name evidence="2" type="ORF">IXC47_07485</name>
</gene>
<keyword evidence="2" id="KW-0808">Transferase</keyword>
<dbReference type="InterPro" id="IPR014004">
    <property type="entry name" value="Transpt-assoc_nodulatn_dom_bac"/>
</dbReference>
<dbReference type="InterPro" id="IPR027417">
    <property type="entry name" value="P-loop_NTPase"/>
</dbReference>
<evidence type="ECO:0000313" key="3">
    <source>
        <dbReference type="Proteomes" id="UP000657372"/>
    </source>
</evidence>
<reference evidence="2 3" key="1">
    <citation type="submission" date="2020-11" db="EMBL/GenBank/DDBJ databases">
        <title>WGS of Herminiimonas contaminans strain Marseille-Q4544 isolated from planarians Schmidtea mediterranea.</title>
        <authorList>
            <person name="Kangale L."/>
        </authorList>
    </citation>
    <scope>NUCLEOTIDE SEQUENCE [LARGE SCALE GENOMIC DNA]</scope>
    <source>
        <strain evidence="2 3">Marseille-Q4544</strain>
    </source>
</reference>
<dbReference type="RefSeq" id="WP_175626999.1">
    <property type="nucleotide sequence ID" value="NZ_JADOEL010000004.1"/>
</dbReference>
<dbReference type="InterPro" id="IPR007055">
    <property type="entry name" value="BON_dom"/>
</dbReference>
<dbReference type="PROSITE" id="PS50914">
    <property type="entry name" value="BON"/>
    <property type="match status" value="1"/>
</dbReference>
<protein>
    <submittedName>
        <fullName evidence="2">Cytidylate kinase family protein</fullName>
    </submittedName>
</protein>
<sequence>MPVIAMTQEMGSLAKDVAMHLAQTQNLTVMRHEVIEHLAEKLDMSKSVIRRLREGKAGFVDRLTADDEGMAIYTAEEVFELANKGNVVLRGWGATCLLRSVPHVVTVRITRSMKNRVEWLMGHLETDDADFAEAEIRRSDAAHAARMHQQFGVTWGDPVLYDLVLNTDRLSIDSCVAQILNLAGRPEFKETKASQTALQNMTLEAHVRAALRSSPTTSDVRVTIEADAGRVVLSGIVLHADEHVAAEKVAAGVSGVKSVDNQLRLMANSKLYSSGKY</sequence>
<evidence type="ECO:0000259" key="1">
    <source>
        <dbReference type="PROSITE" id="PS50914"/>
    </source>
</evidence>
<dbReference type="GO" id="GO:0016301">
    <property type="term" value="F:kinase activity"/>
    <property type="evidence" value="ECO:0007669"/>
    <property type="project" value="UniProtKB-KW"/>
</dbReference>
<dbReference type="EMBL" id="JADOEL010000004">
    <property type="protein sequence ID" value="MBF8177518.1"/>
    <property type="molecule type" value="Genomic_DNA"/>
</dbReference>
<keyword evidence="3" id="KW-1185">Reference proteome</keyword>
<feature type="domain" description="BON" evidence="1">
    <location>
        <begin position="199"/>
        <end position="267"/>
    </location>
</feature>
<accession>A0ABS0ERP6</accession>
<dbReference type="Gene3D" id="3.40.50.300">
    <property type="entry name" value="P-loop containing nucleotide triphosphate hydrolases"/>
    <property type="match status" value="1"/>
</dbReference>
<proteinExistence type="predicted"/>
<keyword evidence="2" id="KW-0418">Kinase</keyword>
<comment type="caution">
    <text evidence="2">The sequence shown here is derived from an EMBL/GenBank/DDBJ whole genome shotgun (WGS) entry which is preliminary data.</text>
</comment>
<organism evidence="2 3">
    <name type="scientific">Herminiimonas contaminans</name>
    <dbReference type="NCBI Taxonomy" id="1111140"/>
    <lineage>
        <taxon>Bacteria</taxon>
        <taxon>Pseudomonadati</taxon>
        <taxon>Pseudomonadota</taxon>
        <taxon>Betaproteobacteria</taxon>
        <taxon>Burkholderiales</taxon>
        <taxon>Oxalobacteraceae</taxon>
        <taxon>Herminiimonas</taxon>
    </lineage>
</organism>